<feature type="transmembrane region" description="Helical" evidence="1">
    <location>
        <begin position="48"/>
        <end position="71"/>
    </location>
</feature>
<protein>
    <submittedName>
        <fullName evidence="2">Uncharacterized protein</fullName>
    </submittedName>
</protein>
<accession>A0A1U9NGH8</accession>
<reference evidence="3" key="1">
    <citation type="submission" date="2017-02" db="EMBL/GenBank/DDBJ databases">
        <title>Comparative genomics and description of representatives of a novel lineage of planctomycetes thriving in anoxic sediments.</title>
        <authorList>
            <person name="Spring S."/>
            <person name="Bunk B."/>
            <person name="Sproer C."/>
        </authorList>
    </citation>
    <scope>NUCLEOTIDE SEQUENCE [LARGE SCALE GENOMIC DNA]</scope>
    <source>
        <strain evidence="3">ST-NAGAB-D1</strain>
    </source>
</reference>
<name>A0A1U9NGH8_9BACT</name>
<keyword evidence="1" id="KW-0472">Membrane</keyword>
<organism evidence="2 3">
    <name type="scientific">Anaerohalosphaera lusitana</name>
    <dbReference type="NCBI Taxonomy" id="1936003"/>
    <lineage>
        <taxon>Bacteria</taxon>
        <taxon>Pseudomonadati</taxon>
        <taxon>Planctomycetota</taxon>
        <taxon>Phycisphaerae</taxon>
        <taxon>Sedimentisphaerales</taxon>
        <taxon>Anaerohalosphaeraceae</taxon>
        <taxon>Anaerohalosphaera</taxon>
    </lineage>
</organism>
<dbReference type="STRING" id="1936003.STSP2_00178"/>
<dbReference type="RefSeq" id="WP_169852881.1">
    <property type="nucleotide sequence ID" value="NZ_CP019791.1"/>
</dbReference>
<keyword evidence="1" id="KW-0812">Transmembrane</keyword>
<feature type="transmembrane region" description="Helical" evidence="1">
    <location>
        <begin position="6"/>
        <end position="27"/>
    </location>
</feature>
<dbReference type="AlphaFoldDB" id="A0A1U9NGH8"/>
<proteinExistence type="predicted"/>
<sequence>MKYDRLKFIAGLAVLNVGAFLTTAMFLPQRGGIYRYSSKLELWFIRRHDWHIAWGVLLATLTVSIAGWLIVEAFCEKGRSGEDRPSE</sequence>
<evidence type="ECO:0000256" key="1">
    <source>
        <dbReference type="SAM" id="Phobius"/>
    </source>
</evidence>
<gene>
    <name evidence="2" type="ORF">STSP2_00178</name>
</gene>
<dbReference type="Proteomes" id="UP000189674">
    <property type="component" value="Chromosome"/>
</dbReference>
<dbReference type="EMBL" id="CP019791">
    <property type="protein sequence ID" value="AQT67039.1"/>
    <property type="molecule type" value="Genomic_DNA"/>
</dbReference>
<dbReference type="KEGG" id="alus:STSP2_00178"/>
<keyword evidence="1" id="KW-1133">Transmembrane helix</keyword>
<keyword evidence="3" id="KW-1185">Reference proteome</keyword>
<evidence type="ECO:0000313" key="3">
    <source>
        <dbReference type="Proteomes" id="UP000189674"/>
    </source>
</evidence>
<evidence type="ECO:0000313" key="2">
    <source>
        <dbReference type="EMBL" id="AQT67039.1"/>
    </source>
</evidence>